<dbReference type="InterPro" id="IPR024363">
    <property type="entry name" value="DUF3853"/>
</dbReference>
<accession>A0ABS5K2D1</accession>
<evidence type="ECO:0000313" key="2">
    <source>
        <dbReference type="Proteomes" id="UP000708576"/>
    </source>
</evidence>
<gene>
    <name evidence="1" type="ORF">KEM10_21310</name>
</gene>
<evidence type="ECO:0000313" key="1">
    <source>
        <dbReference type="EMBL" id="MBS2100839.1"/>
    </source>
</evidence>
<proteinExistence type="predicted"/>
<organism evidence="1 2">
    <name type="scientific">Carboxylicivirga linearis</name>
    <dbReference type="NCBI Taxonomy" id="1628157"/>
    <lineage>
        <taxon>Bacteria</taxon>
        <taxon>Pseudomonadati</taxon>
        <taxon>Bacteroidota</taxon>
        <taxon>Bacteroidia</taxon>
        <taxon>Marinilabiliales</taxon>
        <taxon>Marinilabiliaceae</taxon>
        <taxon>Carboxylicivirga</taxon>
    </lineage>
</organism>
<dbReference type="Proteomes" id="UP000708576">
    <property type="component" value="Unassembled WGS sequence"/>
</dbReference>
<dbReference type="Pfam" id="PF12964">
    <property type="entry name" value="DUF3853"/>
    <property type="match status" value="1"/>
</dbReference>
<protein>
    <submittedName>
        <fullName evidence="1">DUF3853 family protein</fullName>
    </submittedName>
</protein>
<name>A0ABS5K2D1_9BACT</name>
<dbReference type="EMBL" id="JAGUCO010000030">
    <property type="protein sequence ID" value="MBS2100839.1"/>
    <property type="molecule type" value="Genomic_DNA"/>
</dbReference>
<reference evidence="1 2" key="1">
    <citation type="journal article" date="2015" name="Int. J. Syst. Evol. Microbiol.">
        <title>Carboxylicivirga linearis sp. nov., isolated from a sea cucumber culture pond.</title>
        <authorList>
            <person name="Wang F.Q."/>
            <person name="Zhou Y.X."/>
            <person name="Lin X.Z."/>
            <person name="Chen G.J."/>
            <person name="Du Z.J."/>
        </authorList>
    </citation>
    <scope>NUCLEOTIDE SEQUENCE [LARGE SCALE GENOMIC DNA]</scope>
    <source>
        <strain evidence="1 2">FB218</strain>
    </source>
</reference>
<sequence>MNLINDKTPVRDLNVGQLLDVIQQVLLPKEQPIHKDYSDKKYAFGLKGIREEFNVSHATAQKYKDGILKEAITQYGRKIIVDVEMARELFARSGRGV</sequence>
<dbReference type="RefSeq" id="WP_212219475.1">
    <property type="nucleotide sequence ID" value="NZ_JAGUCO010000030.1"/>
</dbReference>
<comment type="caution">
    <text evidence="1">The sequence shown here is derived from an EMBL/GenBank/DDBJ whole genome shotgun (WGS) entry which is preliminary data.</text>
</comment>
<keyword evidence="2" id="KW-1185">Reference proteome</keyword>